<evidence type="ECO:0000259" key="2">
    <source>
        <dbReference type="PROSITE" id="PS50940"/>
    </source>
</evidence>
<evidence type="ECO:0000313" key="3">
    <source>
        <dbReference type="EMBL" id="BES96908.1"/>
    </source>
</evidence>
<dbReference type="InterPro" id="IPR002557">
    <property type="entry name" value="Chitin-bd_dom"/>
</dbReference>
<sequence>MRTAATLALFTLVVATATGAHAPTPLNLKNRLQDKSWSAGRSQLVGVGASDAACSAVLSCADCNTARICRPTASGWEIVQNITCPSDQPYCDYSTGSCTTVPDATCGQTDNFICLENGHFPDTNCSEYHVCEGYQAHKFVCSIAGQHYNADTELCETGQCSEFTPCTEKGQKVDNDIYKSYYAYCNSTGEPTYIQKCPGTYQLNVTSQSCEPICQEEGVLQDVQDCTKYYKCQYIYIDDETKFLIRELLDCPANTGFDPNNYICVSLTEYPDCKTELEEKKRTGLVKDET</sequence>
<protein>
    <recommendedName>
        <fullName evidence="2">Chitin-binding type-2 domain-containing protein</fullName>
    </recommendedName>
</protein>
<dbReference type="PROSITE" id="PS50940">
    <property type="entry name" value="CHIT_BIND_II"/>
    <property type="match status" value="1"/>
</dbReference>
<dbReference type="Pfam" id="PF01607">
    <property type="entry name" value="CBM_14"/>
    <property type="match status" value="2"/>
</dbReference>
<dbReference type="Gene3D" id="2.170.140.10">
    <property type="entry name" value="Chitin binding domain"/>
    <property type="match status" value="1"/>
</dbReference>
<evidence type="ECO:0000256" key="1">
    <source>
        <dbReference type="SAM" id="SignalP"/>
    </source>
</evidence>
<dbReference type="EMBL" id="AP028915">
    <property type="protein sequence ID" value="BES96908.1"/>
    <property type="molecule type" value="Genomic_DNA"/>
</dbReference>
<accession>A0ABN7AY65</accession>
<feature type="signal peptide" evidence="1">
    <location>
        <begin position="1"/>
        <end position="19"/>
    </location>
</feature>
<name>A0ABN7AY65_9HEMI</name>
<evidence type="ECO:0000313" key="4">
    <source>
        <dbReference type="Proteomes" id="UP001307889"/>
    </source>
</evidence>
<gene>
    <name evidence="3" type="ORF">NTJ_09721</name>
</gene>
<keyword evidence="4" id="KW-1185">Reference proteome</keyword>
<reference evidence="3 4" key="1">
    <citation type="submission" date="2023-09" db="EMBL/GenBank/DDBJ databases">
        <title>Nesidiocoris tenuis whole genome shotgun sequence.</title>
        <authorList>
            <person name="Shibata T."/>
            <person name="Shimoda M."/>
            <person name="Kobayashi T."/>
            <person name="Uehara T."/>
        </authorList>
    </citation>
    <scope>NUCLEOTIDE SEQUENCE [LARGE SCALE GENOMIC DNA]</scope>
    <source>
        <strain evidence="3 4">Japan</strain>
    </source>
</reference>
<feature type="domain" description="Chitin-binding type-2" evidence="2">
    <location>
        <begin position="211"/>
        <end position="275"/>
    </location>
</feature>
<dbReference type="InterPro" id="IPR036508">
    <property type="entry name" value="Chitin-bd_dom_sf"/>
</dbReference>
<dbReference type="Proteomes" id="UP001307889">
    <property type="component" value="Chromosome 7"/>
</dbReference>
<proteinExistence type="predicted"/>
<keyword evidence="1" id="KW-0732">Signal</keyword>
<dbReference type="SUPFAM" id="SSF57625">
    <property type="entry name" value="Invertebrate chitin-binding proteins"/>
    <property type="match status" value="2"/>
</dbReference>
<organism evidence="3 4">
    <name type="scientific">Nesidiocoris tenuis</name>
    <dbReference type="NCBI Taxonomy" id="355587"/>
    <lineage>
        <taxon>Eukaryota</taxon>
        <taxon>Metazoa</taxon>
        <taxon>Ecdysozoa</taxon>
        <taxon>Arthropoda</taxon>
        <taxon>Hexapoda</taxon>
        <taxon>Insecta</taxon>
        <taxon>Pterygota</taxon>
        <taxon>Neoptera</taxon>
        <taxon>Paraneoptera</taxon>
        <taxon>Hemiptera</taxon>
        <taxon>Heteroptera</taxon>
        <taxon>Panheteroptera</taxon>
        <taxon>Cimicomorpha</taxon>
        <taxon>Miridae</taxon>
        <taxon>Dicyphina</taxon>
        <taxon>Nesidiocoris</taxon>
    </lineage>
</organism>
<dbReference type="SMART" id="SM00494">
    <property type="entry name" value="ChtBD2"/>
    <property type="match status" value="2"/>
</dbReference>
<feature type="chain" id="PRO_5046531814" description="Chitin-binding type-2 domain-containing protein" evidence="1">
    <location>
        <begin position="20"/>
        <end position="290"/>
    </location>
</feature>